<evidence type="ECO:0000313" key="1">
    <source>
        <dbReference type="EnsemblPlants" id="AVESA.00010b.r2.7AG1190360.1.CDS"/>
    </source>
</evidence>
<evidence type="ECO:0000313" key="2">
    <source>
        <dbReference type="Proteomes" id="UP001732700"/>
    </source>
</evidence>
<reference evidence="1" key="1">
    <citation type="submission" date="2021-05" db="EMBL/GenBank/DDBJ databases">
        <authorList>
            <person name="Scholz U."/>
            <person name="Mascher M."/>
            <person name="Fiebig A."/>
        </authorList>
    </citation>
    <scope>NUCLEOTIDE SEQUENCE [LARGE SCALE GENOMIC DNA]</scope>
</reference>
<dbReference type="Proteomes" id="UP001732700">
    <property type="component" value="Chromosome 7A"/>
</dbReference>
<dbReference type="EnsemblPlants" id="AVESA.00010b.r2.7AG1190360.1">
    <property type="protein sequence ID" value="AVESA.00010b.r2.7AG1190360.1.CDS"/>
    <property type="gene ID" value="AVESA.00010b.r2.7AG1190360"/>
</dbReference>
<name>A0ACD5ZM49_AVESA</name>
<accession>A0ACD5ZM49</accession>
<sequence length="480" mass="53811">MAATEAELESYIQVLLMDRAEAMREDEEAEEEAERRKRGPGRRIKKIKSSKKADVPMEESDGELGEVATSSPARSDLARARKILKAAAANMWRKSRDCCSNVKTTAMTEEDVAAAAVYRAKAEEAHAKHQRTEEADAMAKWLATGDPEAIKRRDEWIEENMKAMDLADIDPTEDLSDDWETVQAKRFRKFWEFSWADCFGSFEDTTPIQPMLYTDVKPQPGTAYPIRTLQVFSVRVAAIKDELEWPLDVFGIVAARDSVDHNRNIIFNRTRDNCQTIRRERPCLTLTGPTRAIVVEDLMHFEVTLQVKGTTESEDRYLSYLSLCCRDSGSSKSYVFKRVGTSKLSTVELVLGDMAKSVEATISVRVAGAGWPEGFQGVIFANTTSIDARKIELLTFTDDKLPVAADGTIQLSRRVVSVEADGELGVSVVATCLEEQNVERDSITFEAMKASRSMRVLEFLSCKLEVTVAWSLVPNLPHFH</sequence>
<reference evidence="1" key="2">
    <citation type="submission" date="2025-09" db="UniProtKB">
        <authorList>
            <consortium name="EnsemblPlants"/>
        </authorList>
    </citation>
    <scope>IDENTIFICATION</scope>
</reference>
<keyword evidence="2" id="KW-1185">Reference proteome</keyword>
<proteinExistence type="predicted"/>
<protein>
    <submittedName>
        <fullName evidence="1">Uncharacterized protein</fullName>
    </submittedName>
</protein>
<organism evidence="1 2">
    <name type="scientific">Avena sativa</name>
    <name type="common">Oat</name>
    <dbReference type="NCBI Taxonomy" id="4498"/>
    <lineage>
        <taxon>Eukaryota</taxon>
        <taxon>Viridiplantae</taxon>
        <taxon>Streptophyta</taxon>
        <taxon>Embryophyta</taxon>
        <taxon>Tracheophyta</taxon>
        <taxon>Spermatophyta</taxon>
        <taxon>Magnoliopsida</taxon>
        <taxon>Liliopsida</taxon>
        <taxon>Poales</taxon>
        <taxon>Poaceae</taxon>
        <taxon>BOP clade</taxon>
        <taxon>Pooideae</taxon>
        <taxon>Poodae</taxon>
        <taxon>Poeae</taxon>
        <taxon>Poeae Chloroplast Group 1 (Aveneae type)</taxon>
        <taxon>Aveninae</taxon>
        <taxon>Avena</taxon>
    </lineage>
</organism>